<dbReference type="CDD" id="cd00158">
    <property type="entry name" value="RHOD"/>
    <property type="match status" value="1"/>
</dbReference>
<dbReference type="PANTHER" id="PTHR43031:SF17">
    <property type="entry name" value="SULFURTRANSFERASE YTWF-RELATED"/>
    <property type="match status" value="1"/>
</dbReference>
<keyword evidence="1" id="KW-0472">Membrane</keyword>
<dbReference type="eggNOG" id="COG0607">
    <property type="taxonomic scope" value="Bacteria"/>
</dbReference>
<evidence type="ECO:0000259" key="2">
    <source>
        <dbReference type="PROSITE" id="PS50206"/>
    </source>
</evidence>
<dbReference type="STRING" id="1385510.GCA_000425205_03607"/>
<dbReference type="GO" id="GO:0016740">
    <property type="term" value="F:transferase activity"/>
    <property type="evidence" value="ECO:0007669"/>
    <property type="project" value="UniProtKB-KW"/>
</dbReference>
<dbReference type="InterPro" id="IPR001763">
    <property type="entry name" value="Rhodanese-like_dom"/>
</dbReference>
<organism evidence="3 4">
    <name type="scientific">Pontibacillus halophilus JSM 076056 = DSM 19796</name>
    <dbReference type="NCBI Taxonomy" id="1385510"/>
    <lineage>
        <taxon>Bacteria</taxon>
        <taxon>Bacillati</taxon>
        <taxon>Bacillota</taxon>
        <taxon>Bacilli</taxon>
        <taxon>Bacillales</taxon>
        <taxon>Bacillaceae</taxon>
        <taxon>Pontibacillus</taxon>
    </lineage>
</organism>
<sequence>MEYVSYVIYGILIYLIVKRFLPVKGMKQITTTQLKEQLNDKDKQYVDVRTAGEFKRNSIRGFKNIPLQTLDKKATQQLDSNKEVVVICQSGMRSKQASKVLKRLGFTSVTNVKGGMNTWRP</sequence>
<dbReference type="Pfam" id="PF00581">
    <property type="entry name" value="Rhodanese"/>
    <property type="match status" value="1"/>
</dbReference>
<dbReference type="RefSeq" id="WP_026801778.1">
    <property type="nucleotide sequence ID" value="NZ_AULI01000024.1"/>
</dbReference>
<keyword evidence="1" id="KW-1133">Transmembrane helix</keyword>
<keyword evidence="1" id="KW-0812">Transmembrane</keyword>
<dbReference type="EMBL" id="AVPE01000024">
    <property type="protein sequence ID" value="KGX89303.1"/>
    <property type="molecule type" value="Genomic_DNA"/>
</dbReference>
<dbReference type="AlphaFoldDB" id="A0A0A5GDL4"/>
<keyword evidence="4" id="KW-1185">Reference proteome</keyword>
<gene>
    <name evidence="3" type="ORF">N781_09405</name>
</gene>
<feature type="domain" description="Rhodanese" evidence="2">
    <location>
        <begin position="39"/>
        <end position="120"/>
    </location>
</feature>
<dbReference type="Gene3D" id="3.40.250.10">
    <property type="entry name" value="Rhodanese-like domain"/>
    <property type="match status" value="1"/>
</dbReference>
<reference evidence="3 4" key="1">
    <citation type="submission" date="2013-08" db="EMBL/GenBank/DDBJ databases">
        <authorList>
            <person name="Huang J."/>
            <person name="Wang G."/>
        </authorList>
    </citation>
    <scope>NUCLEOTIDE SEQUENCE [LARGE SCALE GENOMIC DNA]</scope>
    <source>
        <strain evidence="3 4">JSM 076056</strain>
    </source>
</reference>
<dbReference type="OrthoDB" id="9800872at2"/>
<keyword evidence="3" id="KW-0808">Transferase</keyword>
<protein>
    <submittedName>
        <fullName evidence="3">Sulfurtransferase</fullName>
    </submittedName>
</protein>
<proteinExistence type="predicted"/>
<dbReference type="SMART" id="SM00450">
    <property type="entry name" value="RHOD"/>
    <property type="match status" value="1"/>
</dbReference>
<name>A0A0A5GDL4_9BACI</name>
<evidence type="ECO:0000313" key="4">
    <source>
        <dbReference type="Proteomes" id="UP000030528"/>
    </source>
</evidence>
<dbReference type="SUPFAM" id="SSF52821">
    <property type="entry name" value="Rhodanese/Cell cycle control phosphatase"/>
    <property type="match status" value="1"/>
</dbReference>
<feature type="transmembrane region" description="Helical" evidence="1">
    <location>
        <begin position="6"/>
        <end position="21"/>
    </location>
</feature>
<dbReference type="Proteomes" id="UP000030528">
    <property type="component" value="Unassembled WGS sequence"/>
</dbReference>
<dbReference type="InterPro" id="IPR050229">
    <property type="entry name" value="GlpE_sulfurtransferase"/>
</dbReference>
<dbReference type="InterPro" id="IPR036873">
    <property type="entry name" value="Rhodanese-like_dom_sf"/>
</dbReference>
<evidence type="ECO:0000313" key="3">
    <source>
        <dbReference type="EMBL" id="KGX89303.1"/>
    </source>
</evidence>
<accession>A0A0A5GDL4</accession>
<dbReference type="PROSITE" id="PS50206">
    <property type="entry name" value="RHODANESE_3"/>
    <property type="match status" value="1"/>
</dbReference>
<comment type="caution">
    <text evidence="3">The sequence shown here is derived from an EMBL/GenBank/DDBJ whole genome shotgun (WGS) entry which is preliminary data.</text>
</comment>
<dbReference type="PANTHER" id="PTHR43031">
    <property type="entry name" value="FAD-DEPENDENT OXIDOREDUCTASE"/>
    <property type="match status" value="1"/>
</dbReference>
<evidence type="ECO:0000256" key="1">
    <source>
        <dbReference type="SAM" id="Phobius"/>
    </source>
</evidence>